<evidence type="ECO:0000313" key="1">
    <source>
        <dbReference type="EMBL" id="UZE95169.1"/>
    </source>
</evidence>
<dbReference type="RefSeq" id="WP_265046658.1">
    <property type="nucleotide sequence ID" value="NZ_CP100390.1"/>
</dbReference>
<name>A0ABY6MZC3_9ALTE</name>
<evidence type="ECO:0000313" key="2">
    <source>
        <dbReference type="Proteomes" id="UP001163739"/>
    </source>
</evidence>
<keyword evidence="2" id="KW-1185">Reference proteome</keyword>
<organism evidence="1 2">
    <name type="scientific">Alkalimarinus alittae</name>
    <dbReference type="NCBI Taxonomy" id="2961619"/>
    <lineage>
        <taxon>Bacteria</taxon>
        <taxon>Pseudomonadati</taxon>
        <taxon>Pseudomonadota</taxon>
        <taxon>Gammaproteobacteria</taxon>
        <taxon>Alteromonadales</taxon>
        <taxon>Alteromonadaceae</taxon>
        <taxon>Alkalimarinus</taxon>
    </lineage>
</organism>
<gene>
    <name evidence="1" type="ORF">NKI27_14000</name>
</gene>
<reference evidence="1" key="1">
    <citation type="submission" date="2022-06" db="EMBL/GenBank/DDBJ databases">
        <title>Alkalimarinus sp. nov., isolated from gut of a Alitta virens.</title>
        <authorList>
            <person name="Yang A.I."/>
            <person name="Shin N.-R."/>
        </authorList>
    </citation>
    <scope>NUCLEOTIDE SEQUENCE</scope>
    <source>
        <strain evidence="1">A2M4</strain>
    </source>
</reference>
<proteinExistence type="predicted"/>
<dbReference type="EMBL" id="CP100390">
    <property type="protein sequence ID" value="UZE95169.1"/>
    <property type="molecule type" value="Genomic_DNA"/>
</dbReference>
<protein>
    <submittedName>
        <fullName evidence="1">Uncharacterized protein</fullName>
    </submittedName>
</protein>
<sequence>MIKTQPSENSQKILESLKSTAIKTLETKHKLGQYVVVWKNNQICLEGQDTPLCNKVK</sequence>
<dbReference type="Proteomes" id="UP001163739">
    <property type="component" value="Chromosome"/>
</dbReference>
<accession>A0ABY6MZC3</accession>